<organism evidence="14 15">
    <name type="scientific">Planobacterium oryzisoli</name>
    <dbReference type="NCBI Taxonomy" id="2771435"/>
    <lineage>
        <taxon>Bacteria</taxon>
        <taxon>Pseudomonadati</taxon>
        <taxon>Bacteroidota</taxon>
        <taxon>Flavobacteriia</taxon>
        <taxon>Flavobacteriales</taxon>
        <taxon>Weeksellaceae</taxon>
        <taxon>Chryseobacterium group</taxon>
        <taxon>Chryseobacterium</taxon>
    </lineage>
</organism>
<dbReference type="GO" id="GO:0016787">
    <property type="term" value="F:hydrolase activity"/>
    <property type="evidence" value="ECO:0007669"/>
    <property type="project" value="UniProtKB-KW"/>
</dbReference>
<dbReference type="Gene3D" id="3.40.1440.60">
    <property type="entry name" value="PriA, 3(prime) DNA-binding domain"/>
    <property type="match status" value="1"/>
</dbReference>
<keyword evidence="9 12" id="KW-0238">DNA-binding</keyword>
<dbReference type="GO" id="GO:0006302">
    <property type="term" value="P:double-strand break repair"/>
    <property type="evidence" value="ECO:0007669"/>
    <property type="project" value="InterPro"/>
</dbReference>
<evidence type="ECO:0000256" key="8">
    <source>
        <dbReference type="ARBA" id="ARBA00022840"/>
    </source>
</evidence>
<evidence type="ECO:0000313" key="15">
    <source>
        <dbReference type="Proteomes" id="UP000694480"/>
    </source>
</evidence>
<dbReference type="Pfam" id="PF00270">
    <property type="entry name" value="DEAD"/>
    <property type="match status" value="1"/>
</dbReference>
<evidence type="ECO:0000256" key="4">
    <source>
        <dbReference type="ARBA" id="ARBA00022741"/>
    </source>
</evidence>
<feature type="domain" description="Helicase ATP-binding" evidence="13">
    <location>
        <begin position="289"/>
        <end position="456"/>
    </location>
</feature>
<name>A0A930YTY0_9FLAO</name>
<dbReference type="GO" id="GO:0008270">
    <property type="term" value="F:zinc ion binding"/>
    <property type="evidence" value="ECO:0007669"/>
    <property type="project" value="UniProtKB-UniRule"/>
</dbReference>
<dbReference type="CDD" id="cd18804">
    <property type="entry name" value="SF2_C_priA"/>
    <property type="match status" value="1"/>
</dbReference>
<proteinExistence type="inferred from homology"/>
<reference evidence="14" key="1">
    <citation type="submission" date="2020-11" db="EMBL/GenBank/DDBJ databases">
        <title>Genome seq and assembly of Planobacterium sp.</title>
        <authorList>
            <person name="Chhetri G."/>
        </authorList>
    </citation>
    <scope>NUCLEOTIDE SEQUENCE</scope>
    <source>
        <strain evidence="14">GCR5</strain>
    </source>
</reference>
<dbReference type="InterPro" id="IPR041222">
    <property type="entry name" value="PriA_3primeBD"/>
</dbReference>
<keyword evidence="1 12" id="KW-0639">Primosome</keyword>
<comment type="function">
    <text evidence="12">Initiates the restart of stalled replication forks, which reloads the replicative helicase on sites other than the origin of replication. Recognizes and binds to abandoned replication forks and remodels them to uncover a helicase loading site. Promotes assembly of the primosome at these replication forks.</text>
</comment>
<feature type="binding site" evidence="12">
    <location>
        <position position="531"/>
    </location>
    <ligand>
        <name>Zn(2+)</name>
        <dbReference type="ChEBI" id="CHEBI:29105"/>
        <label>2</label>
    </ligand>
</feature>
<dbReference type="GO" id="GO:0005524">
    <property type="term" value="F:ATP binding"/>
    <property type="evidence" value="ECO:0007669"/>
    <property type="project" value="UniProtKB-UniRule"/>
</dbReference>
<dbReference type="FunFam" id="3.40.50.300:FF:000489">
    <property type="entry name" value="Primosome assembly protein PriA"/>
    <property type="match status" value="1"/>
</dbReference>
<feature type="binding site" evidence="12">
    <location>
        <position position="519"/>
    </location>
    <ligand>
        <name>Zn(2+)</name>
        <dbReference type="ChEBI" id="CHEBI:29105"/>
        <label>1</label>
    </ligand>
</feature>
<dbReference type="GO" id="GO:0006310">
    <property type="term" value="P:DNA recombination"/>
    <property type="evidence" value="ECO:0007669"/>
    <property type="project" value="InterPro"/>
</dbReference>
<dbReference type="GO" id="GO:0006270">
    <property type="term" value="P:DNA replication initiation"/>
    <property type="evidence" value="ECO:0007669"/>
    <property type="project" value="TreeGrafter"/>
</dbReference>
<comment type="catalytic activity">
    <reaction evidence="12">
        <text>Couples ATP hydrolysis with the unwinding of duplex DNA by translocating in the 3'-5' direction.</text>
        <dbReference type="EC" id="5.6.2.4"/>
    </reaction>
</comment>
<keyword evidence="5 12" id="KW-0378">Hydrolase</keyword>
<keyword evidence="3 12" id="KW-0479">Metal-binding</keyword>
<dbReference type="InterPro" id="IPR027417">
    <property type="entry name" value="P-loop_NTPase"/>
</dbReference>
<evidence type="ECO:0000259" key="13">
    <source>
        <dbReference type="PROSITE" id="PS51192"/>
    </source>
</evidence>
<dbReference type="Pfam" id="PF18074">
    <property type="entry name" value="PriA_C"/>
    <property type="match status" value="1"/>
</dbReference>
<keyword evidence="10 12" id="KW-0413">Isomerase</keyword>
<evidence type="ECO:0000256" key="9">
    <source>
        <dbReference type="ARBA" id="ARBA00023125"/>
    </source>
</evidence>
<dbReference type="InterPro" id="IPR014001">
    <property type="entry name" value="Helicase_ATP-bd"/>
</dbReference>
<dbReference type="GO" id="GO:0043138">
    <property type="term" value="F:3'-5' DNA helicase activity"/>
    <property type="evidence" value="ECO:0007669"/>
    <property type="project" value="UniProtKB-EC"/>
</dbReference>
<dbReference type="InterPro" id="IPR011545">
    <property type="entry name" value="DEAD/DEAH_box_helicase_dom"/>
</dbReference>
<dbReference type="SMART" id="SM00487">
    <property type="entry name" value="DEXDc"/>
    <property type="match status" value="1"/>
</dbReference>
<protein>
    <recommendedName>
        <fullName evidence="12">Replication restart protein PriA</fullName>
    </recommendedName>
    <alternativeName>
        <fullName evidence="12">ATP-dependent DNA helicase PriA</fullName>
        <ecNumber evidence="12">5.6.2.4</ecNumber>
    </alternativeName>
    <alternativeName>
        <fullName evidence="12">DNA 3'-5' helicase PriA</fullName>
    </alternativeName>
</protein>
<dbReference type="PANTHER" id="PTHR30580:SF0">
    <property type="entry name" value="PRIMOSOMAL PROTEIN N"/>
    <property type="match status" value="1"/>
</dbReference>
<feature type="binding site" evidence="12">
    <location>
        <position position="522"/>
    </location>
    <ligand>
        <name>Zn(2+)</name>
        <dbReference type="ChEBI" id="CHEBI:29105"/>
        <label>1</label>
    </ligand>
</feature>
<evidence type="ECO:0000256" key="3">
    <source>
        <dbReference type="ARBA" id="ARBA00022723"/>
    </source>
</evidence>
<dbReference type="HAMAP" id="MF_00983">
    <property type="entry name" value="PriA"/>
    <property type="match status" value="1"/>
</dbReference>
<dbReference type="NCBIfam" id="TIGR00595">
    <property type="entry name" value="priA"/>
    <property type="match status" value="1"/>
</dbReference>
<evidence type="ECO:0000256" key="1">
    <source>
        <dbReference type="ARBA" id="ARBA00022515"/>
    </source>
</evidence>
<dbReference type="GO" id="GO:0006269">
    <property type="term" value="P:DNA replication, synthesis of primer"/>
    <property type="evidence" value="ECO:0007669"/>
    <property type="project" value="UniProtKB-KW"/>
</dbReference>
<dbReference type="InterPro" id="IPR001650">
    <property type="entry name" value="Helicase_C-like"/>
</dbReference>
<evidence type="ECO:0000256" key="5">
    <source>
        <dbReference type="ARBA" id="ARBA00022801"/>
    </source>
</evidence>
<dbReference type="Pfam" id="PF18319">
    <property type="entry name" value="Zn_ribbon_PriA"/>
    <property type="match status" value="1"/>
</dbReference>
<feature type="binding site" evidence="12">
    <location>
        <position position="559"/>
    </location>
    <ligand>
        <name>Zn(2+)</name>
        <dbReference type="ChEBI" id="CHEBI:29105"/>
        <label>1</label>
    </ligand>
</feature>
<evidence type="ECO:0000256" key="10">
    <source>
        <dbReference type="ARBA" id="ARBA00023235"/>
    </source>
</evidence>
<keyword evidence="15" id="KW-1185">Reference proteome</keyword>
<evidence type="ECO:0000256" key="6">
    <source>
        <dbReference type="ARBA" id="ARBA00022806"/>
    </source>
</evidence>
<accession>A0A930YTY0</accession>
<dbReference type="GO" id="GO:0003677">
    <property type="term" value="F:DNA binding"/>
    <property type="evidence" value="ECO:0007669"/>
    <property type="project" value="UniProtKB-UniRule"/>
</dbReference>
<dbReference type="GO" id="GO:1990077">
    <property type="term" value="C:primosome complex"/>
    <property type="evidence" value="ECO:0007669"/>
    <property type="project" value="UniProtKB-UniRule"/>
</dbReference>
<dbReference type="SUPFAM" id="SSF52540">
    <property type="entry name" value="P-loop containing nucleoside triphosphate hydrolases"/>
    <property type="match status" value="2"/>
</dbReference>
<dbReference type="AlphaFoldDB" id="A0A930YTY0"/>
<dbReference type="Pfam" id="PF17764">
    <property type="entry name" value="PriA_3primeBD"/>
    <property type="match status" value="1"/>
</dbReference>
<dbReference type="InterPro" id="IPR041236">
    <property type="entry name" value="PriA_C"/>
</dbReference>
<keyword evidence="7 12" id="KW-0862">Zinc</keyword>
<dbReference type="SMART" id="SM00490">
    <property type="entry name" value="HELICc"/>
    <property type="match status" value="1"/>
</dbReference>
<comment type="catalytic activity">
    <reaction evidence="11 12">
        <text>ATP + H2O = ADP + phosphate + H(+)</text>
        <dbReference type="Rhea" id="RHEA:13065"/>
        <dbReference type="ChEBI" id="CHEBI:15377"/>
        <dbReference type="ChEBI" id="CHEBI:15378"/>
        <dbReference type="ChEBI" id="CHEBI:30616"/>
        <dbReference type="ChEBI" id="CHEBI:43474"/>
        <dbReference type="ChEBI" id="CHEBI:456216"/>
        <dbReference type="EC" id="5.6.2.4"/>
    </reaction>
</comment>
<evidence type="ECO:0000313" key="14">
    <source>
        <dbReference type="EMBL" id="MBF5026309.1"/>
    </source>
</evidence>
<dbReference type="InterPro" id="IPR040498">
    <property type="entry name" value="PriA_CRR"/>
</dbReference>
<evidence type="ECO:0000256" key="11">
    <source>
        <dbReference type="ARBA" id="ARBA00048988"/>
    </source>
</evidence>
<gene>
    <name evidence="12 14" type="primary">priA</name>
    <name evidence="14" type="ORF">IC612_00670</name>
</gene>
<keyword evidence="4 12" id="KW-0547">Nucleotide-binding</keyword>
<evidence type="ECO:0000256" key="12">
    <source>
        <dbReference type="HAMAP-Rule" id="MF_00983"/>
    </source>
</evidence>
<keyword evidence="2 12" id="KW-0235">DNA replication</keyword>
<sequence length="812" mass="92929">MYAHVILPLNLKGTFTYEIPEEFRASVFEGCRVLVAFGGTKIYTGLVFGLSSTLKEDLCPKPIVSVLDKEPLLGTAHIQFYKWLSAYYQFSLGELYRFAFPSSLKLESETIVRPYAGAQIDWKILDSNEVYLMQALSVQSHISLKEIQAFIPKKHLIQTIRSLIELHYIEIDEKIGERYVPKEVVYLEVNSGIKENLAHVLLNLKRAPKQQQLLLHILQLLEETRATRLKKSHVFKNNDFGQSHLKGLVEKGYIQELLVQIDRIETYDKELQQTPELSPQQQNALASITEGLASKMPVLLDGVTGSGKTHIYMELILDALHQDENVLFLVPEIALAKQITQRLEKIVGSVLGFYHSKLTDFEKVEVWKKLRLNEIKVLIGTRQALLLPFPSLKLIIVDEEHDQAYRPREHAVNYNTRDAALMMGHMYNAAVVLGSATPSLESYYLAQKGKIHYVELAVRYGQGALPSYKVHDYKKALEEKTTQGEFSNQTLKEMEHVVEQDNQVLVLHNRRGFANVVECGACGHVTYCSNCDVVMTYHKASNDLKCHYCGNKSAVPVKCPKCSSVQLITKGIGVEQIYEQVNQLFPQVEVRRMDVDAMRSKFAYEALFESLAQKETQILVGTQMISKGLDFDHIELVVVPRADQLLYVQDFRAEERAYQLLTQVGGRAGRVSGKGKVIIQTFNPTNPFFELLQKQKQHAIYQYLLAERRKFHYPPFTKIVFIELRHRREDKVQRASQYLGSLLQQFFHPATILGPEKSPIGRINLLYQYQIMLKFPRGKSYKKHKELLENAIDAFAQVEAYRSIKTKIIVDF</sequence>
<feature type="binding site" evidence="12">
    <location>
        <position position="562"/>
    </location>
    <ligand>
        <name>Zn(2+)</name>
        <dbReference type="ChEBI" id="CHEBI:29105"/>
        <label>1</label>
    </ligand>
</feature>
<comment type="subunit">
    <text evidence="12">Component of the replication restart primosome.</text>
</comment>
<dbReference type="InterPro" id="IPR042115">
    <property type="entry name" value="PriA_3primeBD_sf"/>
</dbReference>
<dbReference type="InterPro" id="IPR005259">
    <property type="entry name" value="PriA"/>
</dbReference>
<evidence type="ECO:0000256" key="2">
    <source>
        <dbReference type="ARBA" id="ARBA00022705"/>
    </source>
</evidence>
<feature type="binding site" evidence="12">
    <location>
        <position position="528"/>
    </location>
    <ligand>
        <name>Zn(2+)</name>
        <dbReference type="ChEBI" id="CHEBI:29105"/>
        <label>2</label>
    </ligand>
</feature>
<feature type="binding site" evidence="12">
    <location>
        <position position="549"/>
    </location>
    <ligand>
        <name>Zn(2+)</name>
        <dbReference type="ChEBI" id="CHEBI:29105"/>
        <label>2</label>
    </ligand>
</feature>
<dbReference type="EC" id="5.6.2.4" evidence="12"/>
<evidence type="ECO:0000256" key="7">
    <source>
        <dbReference type="ARBA" id="ARBA00022833"/>
    </source>
</evidence>
<dbReference type="RefSeq" id="WP_194738239.1">
    <property type="nucleotide sequence ID" value="NZ_JADKYY010000001.1"/>
</dbReference>
<dbReference type="EMBL" id="JADKYY010000001">
    <property type="protein sequence ID" value="MBF5026309.1"/>
    <property type="molecule type" value="Genomic_DNA"/>
</dbReference>
<keyword evidence="6 12" id="KW-0347">Helicase</keyword>
<dbReference type="Gene3D" id="3.40.50.300">
    <property type="entry name" value="P-loop containing nucleotide triphosphate hydrolases"/>
    <property type="match status" value="2"/>
</dbReference>
<dbReference type="Pfam" id="PF00271">
    <property type="entry name" value="Helicase_C"/>
    <property type="match status" value="1"/>
</dbReference>
<comment type="similarity">
    <text evidence="12">Belongs to the helicase family. PriA subfamily.</text>
</comment>
<feature type="binding site" evidence="12">
    <location>
        <position position="546"/>
    </location>
    <ligand>
        <name>Zn(2+)</name>
        <dbReference type="ChEBI" id="CHEBI:29105"/>
        <label>2</label>
    </ligand>
</feature>
<dbReference type="PROSITE" id="PS51192">
    <property type="entry name" value="HELICASE_ATP_BIND_1"/>
    <property type="match status" value="1"/>
</dbReference>
<comment type="caution">
    <text evidence="14">The sequence shown here is derived from an EMBL/GenBank/DDBJ whole genome shotgun (WGS) entry which is preliminary data.</text>
</comment>
<dbReference type="Proteomes" id="UP000694480">
    <property type="component" value="Unassembled WGS sequence"/>
</dbReference>
<dbReference type="PANTHER" id="PTHR30580">
    <property type="entry name" value="PRIMOSOMAL PROTEIN N"/>
    <property type="match status" value="1"/>
</dbReference>
<comment type="cofactor">
    <cofactor evidence="12">
        <name>Zn(2+)</name>
        <dbReference type="ChEBI" id="CHEBI:29105"/>
    </cofactor>
    <text evidence="12">Binds 2 zinc ions per subunit.</text>
</comment>
<keyword evidence="8 12" id="KW-0067">ATP-binding</keyword>